<name>A0A1F8DI66_9BACT</name>
<accession>A0A1F8DI66</accession>
<comment type="caution">
    <text evidence="2">The sequence shown here is derived from an EMBL/GenBank/DDBJ whole genome shotgun (WGS) entry which is preliminary data.</text>
</comment>
<sequence length="133" mass="14070">MNQKTERSSRNKIGLIVGISVIFFSIAGFFAFIMPALANGIDCTAPVGYQEVTSRMATDLNGNPIFIARGIVAPVEGTDNGEKITLPPCGSPDDTMHSKTAMLVVLDGKQVILASGSIGRDEKPTPLPEVPQP</sequence>
<feature type="transmembrane region" description="Helical" evidence="1">
    <location>
        <begin position="12"/>
        <end position="34"/>
    </location>
</feature>
<protein>
    <submittedName>
        <fullName evidence="2">Uncharacterized protein</fullName>
    </submittedName>
</protein>
<gene>
    <name evidence="2" type="ORF">A2573_01000</name>
</gene>
<keyword evidence="1" id="KW-0812">Transmembrane</keyword>
<keyword evidence="1" id="KW-0472">Membrane</keyword>
<reference evidence="2 3" key="1">
    <citation type="journal article" date="2016" name="Nat. Commun.">
        <title>Thousands of microbial genomes shed light on interconnected biogeochemical processes in an aquifer system.</title>
        <authorList>
            <person name="Anantharaman K."/>
            <person name="Brown C.T."/>
            <person name="Hug L.A."/>
            <person name="Sharon I."/>
            <person name="Castelle C.J."/>
            <person name="Probst A.J."/>
            <person name="Thomas B.C."/>
            <person name="Singh A."/>
            <person name="Wilkins M.J."/>
            <person name="Karaoz U."/>
            <person name="Brodie E.L."/>
            <person name="Williams K.H."/>
            <person name="Hubbard S.S."/>
            <person name="Banfield J.F."/>
        </authorList>
    </citation>
    <scope>NUCLEOTIDE SEQUENCE [LARGE SCALE GENOMIC DNA]</scope>
</reference>
<dbReference type="AlphaFoldDB" id="A0A1F8DI66"/>
<dbReference type="EMBL" id="MGIL01000017">
    <property type="protein sequence ID" value="OGM88066.1"/>
    <property type="molecule type" value="Genomic_DNA"/>
</dbReference>
<evidence type="ECO:0000313" key="2">
    <source>
        <dbReference type="EMBL" id="OGM88066.1"/>
    </source>
</evidence>
<organism evidence="2 3">
    <name type="scientific">Candidatus Woesebacteria bacterium RIFOXYD1_FULL_43_18</name>
    <dbReference type="NCBI Taxonomy" id="1802551"/>
    <lineage>
        <taxon>Bacteria</taxon>
        <taxon>Candidatus Woeseibacteriota</taxon>
    </lineage>
</organism>
<proteinExistence type="predicted"/>
<evidence type="ECO:0000313" key="3">
    <source>
        <dbReference type="Proteomes" id="UP000177596"/>
    </source>
</evidence>
<keyword evidence="1" id="KW-1133">Transmembrane helix</keyword>
<evidence type="ECO:0000256" key="1">
    <source>
        <dbReference type="SAM" id="Phobius"/>
    </source>
</evidence>
<dbReference type="Proteomes" id="UP000177596">
    <property type="component" value="Unassembled WGS sequence"/>
</dbReference>